<gene>
    <name evidence="6" type="ORF">C1O66_15440</name>
</gene>
<evidence type="ECO:0000256" key="3">
    <source>
        <dbReference type="SAM" id="MobiDB-lite"/>
    </source>
</evidence>
<dbReference type="PANTHER" id="PTHR30469:SF33">
    <property type="entry name" value="SLR1207 PROTEIN"/>
    <property type="match status" value="1"/>
</dbReference>
<accession>A0A2N8KZ95</accession>
<keyword evidence="7" id="KW-1185">Reference proteome</keyword>
<dbReference type="InterPro" id="IPR058792">
    <property type="entry name" value="Beta-barrel_RND_2"/>
</dbReference>
<evidence type="ECO:0000313" key="7">
    <source>
        <dbReference type="Proteomes" id="UP000235916"/>
    </source>
</evidence>
<dbReference type="GO" id="GO:0015562">
    <property type="term" value="F:efflux transmembrane transporter activity"/>
    <property type="evidence" value="ECO:0007669"/>
    <property type="project" value="TreeGrafter"/>
</dbReference>
<dbReference type="RefSeq" id="WP_102768697.1">
    <property type="nucleotide sequence ID" value="NZ_POSP01000003.1"/>
</dbReference>
<name>A0A2N8KZ95_9BURK</name>
<protein>
    <submittedName>
        <fullName evidence="6">Efflux RND transporter periplasmic adaptor subunit</fullName>
    </submittedName>
</protein>
<feature type="compositionally biased region" description="Low complexity" evidence="3">
    <location>
        <begin position="323"/>
        <end position="340"/>
    </location>
</feature>
<evidence type="ECO:0000259" key="5">
    <source>
        <dbReference type="Pfam" id="PF25954"/>
    </source>
</evidence>
<comment type="caution">
    <text evidence="6">The sequence shown here is derived from an EMBL/GenBank/DDBJ whole genome shotgun (WGS) entry which is preliminary data.</text>
</comment>
<dbReference type="Gene3D" id="2.40.50.100">
    <property type="match status" value="2"/>
</dbReference>
<reference evidence="6 7" key="1">
    <citation type="submission" date="2018-01" db="EMBL/GenBank/DDBJ databases">
        <title>Draft genome sequence of Paucibacter aquatile CR182 isolated from freshwater of the Nakdong River.</title>
        <authorList>
            <person name="Choi A."/>
            <person name="Chung E.J."/>
        </authorList>
    </citation>
    <scope>NUCLEOTIDE SEQUENCE [LARGE SCALE GENOMIC DNA]</scope>
    <source>
        <strain evidence="6 7">CR182</strain>
    </source>
</reference>
<dbReference type="NCBIfam" id="TIGR01730">
    <property type="entry name" value="RND_mfp"/>
    <property type="match status" value="1"/>
</dbReference>
<evidence type="ECO:0000313" key="6">
    <source>
        <dbReference type="EMBL" id="PND38779.1"/>
    </source>
</evidence>
<feature type="domain" description="Multidrug resistance protein MdtA-like barrel-sandwich hybrid" evidence="4">
    <location>
        <begin position="69"/>
        <end position="206"/>
    </location>
</feature>
<dbReference type="GO" id="GO:1990281">
    <property type="term" value="C:efflux pump complex"/>
    <property type="evidence" value="ECO:0007669"/>
    <property type="project" value="TreeGrafter"/>
</dbReference>
<sequence length="413" mass="44199">MALSTSLKKLFARRSVVALVVLGLAGAGWVAFNRGEHKPPPERFRSTAIDEGAITQVVMANGNLQPVTTVVVGAAVSGTVAERLVDFNDTVKKGQVLLRIDPANFQARVRQAKAQLASAEAQVAFARGNLERNEALKAQGYIAAPQRDQSLRELEVARGNLGIARAQLDAAETDLGNTVIRAPVDGVVIKRSVDVGQTVAASFQTPELFLIAKDLREMVIQTNVSEADAGLIQTGQVVRFVVDAHPNREFEGKVEQFRLNATNTQGVVTYTVIVNVPNPDGILKPGMTAQTRIVVASKGKTLRLPTAALRFKPDEDDLKPQGKAAKAAASAASAASAPKSEAARPDDDGVLSNLRGNARVYKVYTVDAEQNLKAHEITVGISNTRFTELLSGDLKRGDAVVTRRASKDKKEEL</sequence>
<dbReference type="InterPro" id="IPR006143">
    <property type="entry name" value="RND_pump_MFP"/>
</dbReference>
<dbReference type="Gene3D" id="2.40.30.170">
    <property type="match status" value="1"/>
</dbReference>
<keyword evidence="2" id="KW-0175">Coiled coil</keyword>
<comment type="similarity">
    <text evidence="1">Belongs to the membrane fusion protein (MFP) (TC 8.A.1) family.</text>
</comment>
<dbReference type="SUPFAM" id="SSF111369">
    <property type="entry name" value="HlyD-like secretion proteins"/>
    <property type="match status" value="1"/>
</dbReference>
<dbReference type="OrthoDB" id="9806939at2"/>
<dbReference type="Pfam" id="PF25917">
    <property type="entry name" value="BSH_RND"/>
    <property type="match status" value="1"/>
</dbReference>
<dbReference type="AlphaFoldDB" id="A0A2N8KZ95"/>
<proteinExistence type="inferred from homology"/>
<feature type="coiled-coil region" evidence="2">
    <location>
        <begin position="109"/>
        <end position="136"/>
    </location>
</feature>
<evidence type="ECO:0000256" key="1">
    <source>
        <dbReference type="ARBA" id="ARBA00009477"/>
    </source>
</evidence>
<organism evidence="6 7">
    <name type="scientific">Kinneretia aquatilis</name>
    <dbReference type="NCBI Taxonomy" id="2070761"/>
    <lineage>
        <taxon>Bacteria</taxon>
        <taxon>Pseudomonadati</taxon>
        <taxon>Pseudomonadota</taxon>
        <taxon>Betaproteobacteria</taxon>
        <taxon>Burkholderiales</taxon>
        <taxon>Sphaerotilaceae</taxon>
        <taxon>Roseateles</taxon>
    </lineage>
</organism>
<dbReference type="Pfam" id="PF25954">
    <property type="entry name" value="Beta-barrel_RND_2"/>
    <property type="match status" value="1"/>
</dbReference>
<feature type="region of interest" description="Disordered" evidence="3">
    <location>
        <begin position="313"/>
        <end position="351"/>
    </location>
</feature>
<dbReference type="PANTHER" id="PTHR30469">
    <property type="entry name" value="MULTIDRUG RESISTANCE PROTEIN MDTA"/>
    <property type="match status" value="1"/>
</dbReference>
<dbReference type="EMBL" id="POSP01000003">
    <property type="protein sequence ID" value="PND38779.1"/>
    <property type="molecule type" value="Genomic_DNA"/>
</dbReference>
<evidence type="ECO:0000256" key="2">
    <source>
        <dbReference type="SAM" id="Coils"/>
    </source>
</evidence>
<dbReference type="Proteomes" id="UP000235916">
    <property type="component" value="Unassembled WGS sequence"/>
</dbReference>
<evidence type="ECO:0000259" key="4">
    <source>
        <dbReference type="Pfam" id="PF25917"/>
    </source>
</evidence>
<dbReference type="InterPro" id="IPR058625">
    <property type="entry name" value="MdtA-like_BSH"/>
</dbReference>
<feature type="domain" description="CusB-like beta-barrel" evidence="5">
    <location>
        <begin position="221"/>
        <end position="293"/>
    </location>
</feature>